<dbReference type="RefSeq" id="WP_076148833.1">
    <property type="nucleotide sequence ID" value="NZ_LWLN01000003.1"/>
</dbReference>
<proteinExistence type="predicted"/>
<evidence type="ECO:0000313" key="2">
    <source>
        <dbReference type="Proteomes" id="UP000189370"/>
    </source>
</evidence>
<accession>A0A1S8AR38</accession>
<dbReference type="STRING" id="301967.A6E15_19225"/>
<sequence>MSTQPSARNDSAADGPERVTVRLYGDDQTTLEALVDGPFENQSEAIREGLRQLAAAELEDGDPDG</sequence>
<gene>
    <name evidence="1" type="ORF">A6E15_19225</name>
</gene>
<dbReference type="EMBL" id="LWLN01000003">
    <property type="protein sequence ID" value="OLZ39097.1"/>
    <property type="molecule type" value="Genomic_DNA"/>
</dbReference>
<name>A0A1S8AR38_9EURY</name>
<evidence type="ECO:0000313" key="1">
    <source>
        <dbReference type="EMBL" id="OLZ39097.1"/>
    </source>
</evidence>
<reference evidence="2" key="1">
    <citation type="submission" date="2016-04" db="EMBL/GenBank/DDBJ databases">
        <authorList>
            <person name="Chen S.-C."/>
            <person name="Lai M.-C."/>
        </authorList>
    </citation>
    <scope>NUCLEOTIDE SEQUENCE [LARGE SCALE GENOMIC DNA]</scope>
    <source>
        <strain evidence="2">AB14</strain>
    </source>
</reference>
<dbReference type="AlphaFoldDB" id="A0A1S8AR38"/>
<comment type="caution">
    <text evidence="1">The sequence shown here is derived from an EMBL/GenBank/DDBJ whole genome shotgun (WGS) entry which is preliminary data.</text>
</comment>
<keyword evidence="2" id="KW-1185">Reference proteome</keyword>
<evidence type="ECO:0008006" key="3">
    <source>
        <dbReference type="Google" id="ProtNLM"/>
    </source>
</evidence>
<protein>
    <recommendedName>
        <fullName evidence="3">CopG family transcriptional regulator</fullName>
    </recommendedName>
</protein>
<organism evidence="1 2">
    <name type="scientific">Natrinema saccharevitans</name>
    <dbReference type="NCBI Taxonomy" id="301967"/>
    <lineage>
        <taxon>Archaea</taxon>
        <taxon>Methanobacteriati</taxon>
        <taxon>Methanobacteriota</taxon>
        <taxon>Stenosarchaea group</taxon>
        <taxon>Halobacteria</taxon>
        <taxon>Halobacteriales</taxon>
        <taxon>Natrialbaceae</taxon>
        <taxon>Natrinema</taxon>
    </lineage>
</organism>
<dbReference type="Proteomes" id="UP000189370">
    <property type="component" value="Unassembled WGS sequence"/>
</dbReference>